<evidence type="ECO:0000313" key="1">
    <source>
        <dbReference type="EMBL" id="MPN51576.1"/>
    </source>
</evidence>
<comment type="caution">
    <text evidence="1">The sequence shown here is derived from an EMBL/GenBank/DDBJ whole genome shotgun (WGS) entry which is preliminary data.</text>
</comment>
<dbReference type="AlphaFoldDB" id="A0A645IKM6"/>
<sequence>MTPKNKAPIKITRLIKNLSLFSVEIPGRIPGIKPPDLRNSSAISLGLKTTEV</sequence>
<dbReference type="EMBL" id="VSSQ01116809">
    <property type="protein sequence ID" value="MPN51576.1"/>
    <property type="molecule type" value="Genomic_DNA"/>
</dbReference>
<proteinExistence type="predicted"/>
<name>A0A645IKM6_9ZZZZ</name>
<reference evidence="1" key="1">
    <citation type="submission" date="2019-08" db="EMBL/GenBank/DDBJ databases">
        <authorList>
            <person name="Kucharzyk K."/>
            <person name="Murdoch R.W."/>
            <person name="Higgins S."/>
            <person name="Loffler F."/>
        </authorList>
    </citation>
    <scope>NUCLEOTIDE SEQUENCE</scope>
</reference>
<organism evidence="1">
    <name type="scientific">bioreactor metagenome</name>
    <dbReference type="NCBI Taxonomy" id="1076179"/>
    <lineage>
        <taxon>unclassified sequences</taxon>
        <taxon>metagenomes</taxon>
        <taxon>ecological metagenomes</taxon>
    </lineage>
</organism>
<protein>
    <submittedName>
        <fullName evidence="1">Uncharacterized protein</fullName>
    </submittedName>
</protein>
<accession>A0A645IKM6</accession>
<gene>
    <name evidence="1" type="ORF">SDC9_199224</name>
</gene>